<feature type="binding site" description="in other chain" evidence="7">
    <location>
        <position position="257"/>
    </location>
    <ligand>
        <name>substrate</name>
        <note>ligand shared between dimeric partners</note>
    </ligand>
</feature>
<evidence type="ECO:0000256" key="4">
    <source>
        <dbReference type="ARBA" id="ARBA00023064"/>
    </source>
</evidence>
<evidence type="ECO:0000256" key="7">
    <source>
        <dbReference type="PIRSR" id="PIRSR000109-2"/>
    </source>
</evidence>
<protein>
    <recommendedName>
        <fullName evidence="5 8">6-phosphogluconate dehydrogenase, decarboxylating</fullName>
        <ecNumber evidence="5 8">1.1.1.44</ecNumber>
    </recommendedName>
</protein>
<feature type="binding site" evidence="7">
    <location>
        <position position="458"/>
    </location>
    <ligand>
        <name>substrate</name>
        <note>ligand shared between dimeric partners</note>
    </ligand>
</feature>
<dbReference type="SMART" id="SM01350">
    <property type="entry name" value="6PGD"/>
    <property type="match status" value="1"/>
</dbReference>
<dbReference type="UniPathway" id="UPA00115">
    <property type="reaction ID" value="UER00410"/>
</dbReference>
<dbReference type="PIRSF" id="PIRSF000109">
    <property type="entry name" value="6PGD"/>
    <property type="match status" value="1"/>
</dbReference>
<dbReference type="GO" id="GO:0050661">
    <property type="term" value="F:NADP binding"/>
    <property type="evidence" value="ECO:0007669"/>
    <property type="project" value="InterPro"/>
</dbReference>
<dbReference type="SUPFAM" id="SSF51735">
    <property type="entry name" value="NAD(P)-binding Rossmann-fold domains"/>
    <property type="match status" value="1"/>
</dbReference>
<comment type="similarity">
    <text evidence="1 5 8">Belongs to the 6-phosphogluconate dehydrogenase family.</text>
</comment>
<feature type="binding site" description="in other chain" evidence="7">
    <location>
        <begin position="183"/>
        <end position="184"/>
    </location>
    <ligand>
        <name>substrate</name>
        <note>ligand shared between dimeric partners</note>
    </ligand>
</feature>
<keyword evidence="4 8" id="KW-0311">Gluconate utilization</keyword>
<evidence type="ECO:0000256" key="8">
    <source>
        <dbReference type="RuleBase" id="RU000485"/>
    </source>
</evidence>
<dbReference type="FunFam" id="1.10.1040.10:FF:000002">
    <property type="entry name" value="6-phosphogluconate dehydrogenase, decarboxylating"/>
    <property type="match status" value="1"/>
</dbReference>
<dbReference type="Proteomes" id="UP000003244">
    <property type="component" value="Unassembled WGS sequence"/>
</dbReference>
<reference evidence="10 11" key="1">
    <citation type="submission" date="2010-08" db="EMBL/GenBank/DDBJ databases">
        <authorList>
            <person name="Harkins D.M."/>
            <person name="Madupu R."/>
            <person name="Durkin A.S."/>
            <person name="Torralba M."/>
            <person name="Methe B."/>
            <person name="Sutton G.G."/>
            <person name="Nelson K.E."/>
        </authorList>
    </citation>
    <scope>NUCLEOTIDE SEQUENCE [LARGE SCALE GENOMIC DNA]</scope>
    <source>
        <strain evidence="10 11">DSM 17678</strain>
    </source>
</reference>
<dbReference type="PROSITE" id="PS00461">
    <property type="entry name" value="6PGD"/>
    <property type="match status" value="1"/>
</dbReference>
<feature type="binding site" description="in other chain" evidence="7">
    <location>
        <position position="188"/>
    </location>
    <ligand>
        <name>substrate</name>
        <note>ligand shared between dimeric partners</note>
    </ligand>
</feature>
<feature type="binding site" evidence="7">
    <location>
        <position position="452"/>
    </location>
    <ligand>
        <name>substrate</name>
        <note>ligand shared between dimeric partners</note>
    </ligand>
</feature>
<dbReference type="InterPro" id="IPR013328">
    <property type="entry name" value="6PGD_dom2"/>
</dbReference>
<feature type="active site" description="Proton acceptor" evidence="6">
    <location>
        <position position="180"/>
    </location>
</feature>
<dbReference type="InterPro" id="IPR008927">
    <property type="entry name" value="6-PGluconate_DH-like_C_sf"/>
</dbReference>
<evidence type="ECO:0000313" key="10">
    <source>
        <dbReference type="EMBL" id="EFM64089.1"/>
    </source>
</evidence>
<dbReference type="EC" id="1.1.1.44" evidence="5 8"/>
<feature type="binding site" description="in other chain" evidence="7">
    <location>
        <position position="284"/>
    </location>
    <ligand>
        <name>substrate</name>
        <note>ligand shared between dimeric partners</note>
    </ligand>
</feature>
<organism evidence="10 11">
    <name type="scientific">Peptostreptococcus stomatis DSM 17678</name>
    <dbReference type="NCBI Taxonomy" id="596315"/>
    <lineage>
        <taxon>Bacteria</taxon>
        <taxon>Bacillati</taxon>
        <taxon>Bacillota</taxon>
        <taxon>Clostridia</taxon>
        <taxon>Peptostreptococcales</taxon>
        <taxon>Peptostreptococcaceae</taxon>
        <taxon>Peptostreptococcus</taxon>
    </lineage>
</organism>
<dbReference type="Gene3D" id="1.10.1040.10">
    <property type="entry name" value="N-(1-d-carboxylethyl)-l-norvaline Dehydrogenase, domain 2"/>
    <property type="match status" value="1"/>
</dbReference>
<dbReference type="Pfam" id="PF00393">
    <property type="entry name" value="6PGD"/>
    <property type="match status" value="1"/>
</dbReference>
<dbReference type="InterPro" id="IPR006114">
    <property type="entry name" value="6PGDH_C"/>
</dbReference>
<dbReference type="NCBIfam" id="NF006765">
    <property type="entry name" value="PRK09287.1"/>
    <property type="match status" value="1"/>
</dbReference>
<dbReference type="GeneID" id="84801362"/>
<feature type="active site" description="Proton donor" evidence="6">
    <location>
        <position position="187"/>
    </location>
</feature>
<comment type="subunit">
    <text evidence="2 5">Homodimer.</text>
</comment>
<evidence type="ECO:0000256" key="5">
    <source>
        <dbReference type="PIRNR" id="PIRNR000109"/>
    </source>
</evidence>
<dbReference type="GO" id="GO:0004616">
    <property type="term" value="F:phosphogluconate dehydrogenase (decarboxylating) activity"/>
    <property type="evidence" value="ECO:0007669"/>
    <property type="project" value="UniProtKB-EC"/>
</dbReference>
<dbReference type="NCBIfam" id="TIGR00873">
    <property type="entry name" value="gnd"/>
    <property type="match status" value="1"/>
</dbReference>
<dbReference type="OrthoDB" id="9804542at2"/>
<proteinExistence type="inferred from homology"/>
<feature type="domain" description="6-phosphogluconate dehydrogenase C-terminal" evidence="9">
    <location>
        <begin position="176"/>
        <end position="474"/>
    </location>
</feature>
<comment type="catalytic activity">
    <reaction evidence="5 8">
        <text>6-phospho-D-gluconate + NADP(+) = D-ribulose 5-phosphate + CO2 + NADPH</text>
        <dbReference type="Rhea" id="RHEA:10116"/>
        <dbReference type="ChEBI" id="CHEBI:16526"/>
        <dbReference type="ChEBI" id="CHEBI:57783"/>
        <dbReference type="ChEBI" id="CHEBI:58121"/>
        <dbReference type="ChEBI" id="CHEBI:58349"/>
        <dbReference type="ChEBI" id="CHEBI:58759"/>
        <dbReference type="EC" id="1.1.1.44"/>
    </reaction>
</comment>
<dbReference type="eggNOG" id="COG0362">
    <property type="taxonomic scope" value="Bacteria"/>
</dbReference>
<evidence type="ECO:0000313" key="11">
    <source>
        <dbReference type="Proteomes" id="UP000003244"/>
    </source>
</evidence>
<evidence type="ECO:0000256" key="6">
    <source>
        <dbReference type="PIRSR" id="PIRSR000109-1"/>
    </source>
</evidence>
<comment type="caution">
    <text evidence="10">The sequence shown here is derived from an EMBL/GenBank/DDBJ whole genome shotgun (WGS) entry which is preliminary data.</text>
</comment>
<gene>
    <name evidence="10" type="primary">gnd</name>
    <name evidence="10" type="ORF">HMPREF0634_0882</name>
</gene>
<dbReference type="InterPro" id="IPR036291">
    <property type="entry name" value="NAD(P)-bd_dom_sf"/>
</dbReference>
<dbReference type="GO" id="GO:0019521">
    <property type="term" value="P:D-gluconate metabolic process"/>
    <property type="evidence" value="ECO:0007669"/>
    <property type="project" value="UniProtKB-KW"/>
</dbReference>
<dbReference type="GO" id="GO:0006098">
    <property type="term" value="P:pentose-phosphate shunt"/>
    <property type="evidence" value="ECO:0007669"/>
    <property type="project" value="UniProtKB-UniPathway"/>
</dbReference>
<dbReference type="InterPro" id="IPR006183">
    <property type="entry name" value="Pgluconate_DH"/>
</dbReference>
<sequence length="479" mass="53275">MNNIGVIGLSVMGMNLALNMADKGYKVSIYNRTTSVVDDVMRDHGHKNFTPTYDLEDFVKSLERPRRVFLMIKSGKPIDMVIDQLMGLLDEGDIIIDGGNSYFKDTIRRSNYLEDKKINYLGVGISGGEEGARFGPAIMPSGNKEAYGHVKDIFEDISAKAYGEACCKYISTGGSGHYVKMVHNGIEYGDMQLISEAYMLLRDIGGMDNSQIQEVFEAWNKTELESYLIEITANILKVKEADGSYLVDKILDKSAQKGTGKWTNLEAIDLGVDVSVITAALNARYMSGLKDERVKLSTIIGENKAEFAGKKDLLDLMGLNKEDLVDLVKKSLYASKIVSYAQGFKLLSVAEKEYGWDLNFADIAKIFRGGCIIRARFLNDISAAFDQDKDVENLLMTDFFAKEINDRLADLRKLVAIGAMGGIPITAMSAALAYVDTYRSSRLGANIIQAQRDYFGAHTFERVDVDGVFHHDWIDEDEK</sequence>
<dbReference type="RefSeq" id="WP_007791115.1">
    <property type="nucleotide sequence ID" value="NZ_ADGQ01000071.1"/>
</dbReference>
<dbReference type="EMBL" id="ADGQ01000071">
    <property type="protein sequence ID" value="EFM64089.1"/>
    <property type="molecule type" value="Genomic_DNA"/>
</dbReference>
<dbReference type="FunFam" id="3.40.50.720:FF:000007">
    <property type="entry name" value="6-phosphogluconate dehydrogenase, decarboxylating"/>
    <property type="match status" value="1"/>
</dbReference>
<comment type="pathway">
    <text evidence="5 8">Carbohydrate degradation; pentose phosphate pathway; D-ribulose 5-phosphate from D-glucose 6-phosphate (oxidative stage): step 3/3.</text>
</comment>
<dbReference type="PANTHER" id="PTHR11811">
    <property type="entry name" value="6-PHOSPHOGLUCONATE DEHYDROGENASE"/>
    <property type="match status" value="1"/>
</dbReference>
<feature type="binding site" description="in other chain" evidence="7">
    <location>
        <position position="100"/>
    </location>
    <ligand>
        <name>substrate</name>
        <note>ligand shared between dimeric partners</note>
    </ligand>
</feature>
<dbReference type="AlphaFoldDB" id="E0E4Y7"/>
<dbReference type="InterPro" id="IPR006113">
    <property type="entry name" value="6PGDH_Gnd/GntZ"/>
</dbReference>
<dbReference type="Pfam" id="PF03446">
    <property type="entry name" value="NAD_binding_2"/>
    <property type="match status" value="1"/>
</dbReference>
<dbReference type="SUPFAM" id="SSF48179">
    <property type="entry name" value="6-phosphogluconate dehydrogenase C-terminal domain-like"/>
    <property type="match status" value="1"/>
</dbReference>
<dbReference type="InterPro" id="IPR006184">
    <property type="entry name" value="6PGdom_BS"/>
</dbReference>
<keyword evidence="5 8" id="KW-0570">Pentose shunt</keyword>
<keyword evidence="3 5" id="KW-0560">Oxidoreductase</keyword>
<evidence type="ECO:0000256" key="3">
    <source>
        <dbReference type="ARBA" id="ARBA00023002"/>
    </source>
</evidence>
<dbReference type="Gene3D" id="1.20.5.320">
    <property type="entry name" value="6-Phosphogluconate Dehydrogenase, domain 3"/>
    <property type="match status" value="1"/>
</dbReference>
<evidence type="ECO:0000256" key="1">
    <source>
        <dbReference type="ARBA" id="ARBA00008419"/>
    </source>
</evidence>
<keyword evidence="11" id="KW-1185">Reference proteome</keyword>
<dbReference type="PRINTS" id="PR00076">
    <property type="entry name" value="6PGDHDRGNASE"/>
</dbReference>
<evidence type="ECO:0000256" key="2">
    <source>
        <dbReference type="ARBA" id="ARBA00011738"/>
    </source>
</evidence>
<evidence type="ECO:0000259" key="9">
    <source>
        <dbReference type="SMART" id="SM01350"/>
    </source>
</evidence>
<name>E0E4Y7_9FIRM</name>
<feature type="binding site" description="in other chain" evidence="7">
    <location>
        <begin position="126"/>
        <end position="128"/>
    </location>
    <ligand>
        <name>substrate</name>
        <note>ligand shared between dimeric partners</note>
    </ligand>
</feature>
<dbReference type="InterPro" id="IPR006115">
    <property type="entry name" value="6PGDH_NADP-bd"/>
</dbReference>
<accession>E0E4Y7</accession>
<comment type="function">
    <text evidence="5">Catalyzes the oxidative decarboxylation of 6-phosphogluconate to ribulose 5-phosphate and CO(2), with concomitant reduction of NADP to NADPH.</text>
</comment>
<dbReference type="Gene3D" id="3.40.50.720">
    <property type="entry name" value="NAD(P)-binding Rossmann-like Domain"/>
    <property type="match status" value="1"/>
</dbReference>
<dbReference type="STRING" id="596315.HMPREF0634_0882"/>
<keyword evidence="5 8" id="KW-0521">NADP</keyword>